<dbReference type="Proteomes" id="UP000677918">
    <property type="component" value="Unassembled WGS sequence"/>
</dbReference>
<evidence type="ECO:0000256" key="5">
    <source>
        <dbReference type="ARBA" id="ARBA00022741"/>
    </source>
</evidence>
<evidence type="ECO:0000313" key="10">
    <source>
        <dbReference type="EMBL" id="GIQ67307.1"/>
    </source>
</evidence>
<dbReference type="InterPro" id="IPR011063">
    <property type="entry name" value="TilS/TtcA_N"/>
</dbReference>
<evidence type="ECO:0000256" key="4">
    <source>
        <dbReference type="ARBA" id="ARBA00022694"/>
    </source>
</evidence>
<dbReference type="InterPro" id="IPR014729">
    <property type="entry name" value="Rossmann-like_a/b/a_fold"/>
</dbReference>
<dbReference type="GO" id="GO:0005737">
    <property type="term" value="C:cytoplasm"/>
    <property type="evidence" value="ECO:0007669"/>
    <property type="project" value="UniProtKB-SubCell"/>
</dbReference>
<feature type="domain" description="Lysidine-tRNA(Ile) synthetase C-terminal" evidence="9">
    <location>
        <begin position="395"/>
        <end position="468"/>
    </location>
</feature>
<evidence type="ECO:0000256" key="8">
    <source>
        <dbReference type="HAMAP-Rule" id="MF_01161"/>
    </source>
</evidence>
<comment type="caution">
    <text evidence="10">The sequence shown here is derived from an EMBL/GenBank/DDBJ whole genome shotgun (WGS) entry which is preliminary data.</text>
</comment>
<accession>A0A8J4GY33</accession>
<sequence length="474" mass="52898">MGQLLAQLRRTIEEENLLQAGERIVVAVSGGPDSAALLHALEALARTYQWQLAAAHVDHGFRGEESLSEADWVEAFAGQLGIPCFRTQLNMPGELKQHPGNAQDRARELRYAFLVETANQWRAGKIALGHHADDQAETVLMRLLRGSGSHGLAGMPIRRMEKNVELVRPLLRIYKAELVSYCREQGIDYRTDSSNSKRIYTRNAIRLDVLPALEDFSPGAAQSLNRTAMILGDEDAYLKQLTEELFAEMTTVESGFIRLSASRLAALHPALQRRLIHLILSYLSGGDDAVTFRHIEQVRHAVRQHAAPNARFELAGSIRLERDYDGLCFTTAQAKTPAAYEYEIHALPAVVQVAEAGIAMQLERITLESNEPRQALSGGGMEEAWLDAERLHMPLIVRCRKPGDRMRIQGLNGSKKVKDMFIDAKIPVSERETMPLVTDAEDRVLWIPGLRRSDVALVSDRTRSVVHIRISSII</sequence>
<gene>
    <name evidence="8 10" type="primary">tilS</name>
    <name evidence="10" type="ORF">XYCOK13_01310</name>
</gene>
<dbReference type="InterPro" id="IPR015262">
    <property type="entry name" value="tRNA_Ile_lys_synt_subst-bd"/>
</dbReference>
<dbReference type="InterPro" id="IPR012795">
    <property type="entry name" value="tRNA_Ile_lys_synt_N"/>
</dbReference>
<dbReference type="GO" id="GO:0006400">
    <property type="term" value="P:tRNA modification"/>
    <property type="evidence" value="ECO:0007669"/>
    <property type="project" value="UniProtKB-UniRule"/>
</dbReference>
<keyword evidence="2 8" id="KW-0963">Cytoplasm</keyword>
<dbReference type="CDD" id="cd01992">
    <property type="entry name" value="TilS_N"/>
    <property type="match status" value="1"/>
</dbReference>
<dbReference type="HAMAP" id="MF_01161">
    <property type="entry name" value="tRNA_Ile_lys_synt"/>
    <property type="match status" value="1"/>
</dbReference>
<dbReference type="GO" id="GO:0005524">
    <property type="term" value="F:ATP binding"/>
    <property type="evidence" value="ECO:0007669"/>
    <property type="project" value="UniProtKB-UniRule"/>
</dbReference>
<keyword evidence="6 8" id="KW-0067">ATP-binding</keyword>
<organism evidence="10 11">
    <name type="scientific">Xylanibacillus composti</name>
    <dbReference type="NCBI Taxonomy" id="1572762"/>
    <lineage>
        <taxon>Bacteria</taxon>
        <taxon>Bacillati</taxon>
        <taxon>Bacillota</taxon>
        <taxon>Bacilli</taxon>
        <taxon>Bacillales</taxon>
        <taxon>Paenibacillaceae</taxon>
        <taxon>Xylanibacillus</taxon>
    </lineage>
</organism>
<comment type="subcellular location">
    <subcellularLocation>
        <location evidence="1 8">Cytoplasm</location>
    </subcellularLocation>
</comment>
<dbReference type="Pfam" id="PF01171">
    <property type="entry name" value="ATP_bind_3"/>
    <property type="match status" value="1"/>
</dbReference>
<keyword evidence="3 8" id="KW-0436">Ligase</keyword>
<keyword evidence="5 8" id="KW-0547">Nucleotide-binding</keyword>
<dbReference type="NCBIfam" id="TIGR02433">
    <property type="entry name" value="lysidine_TilS_C"/>
    <property type="match status" value="1"/>
</dbReference>
<evidence type="ECO:0000256" key="2">
    <source>
        <dbReference type="ARBA" id="ARBA00022490"/>
    </source>
</evidence>
<dbReference type="Pfam" id="PF11734">
    <property type="entry name" value="TilS_C"/>
    <property type="match status" value="1"/>
</dbReference>
<comment type="catalytic activity">
    <reaction evidence="7 8">
        <text>cytidine(34) in tRNA(Ile2) + L-lysine + ATP = lysidine(34) in tRNA(Ile2) + AMP + diphosphate + H(+)</text>
        <dbReference type="Rhea" id="RHEA:43744"/>
        <dbReference type="Rhea" id="RHEA-COMP:10625"/>
        <dbReference type="Rhea" id="RHEA-COMP:10670"/>
        <dbReference type="ChEBI" id="CHEBI:15378"/>
        <dbReference type="ChEBI" id="CHEBI:30616"/>
        <dbReference type="ChEBI" id="CHEBI:32551"/>
        <dbReference type="ChEBI" id="CHEBI:33019"/>
        <dbReference type="ChEBI" id="CHEBI:82748"/>
        <dbReference type="ChEBI" id="CHEBI:83665"/>
        <dbReference type="ChEBI" id="CHEBI:456215"/>
        <dbReference type="EC" id="6.3.4.19"/>
    </reaction>
</comment>
<dbReference type="EMBL" id="BOVK01000002">
    <property type="protein sequence ID" value="GIQ67307.1"/>
    <property type="molecule type" value="Genomic_DNA"/>
</dbReference>
<dbReference type="SUPFAM" id="SSF56037">
    <property type="entry name" value="PheT/TilS domain"/>
    <property type="match status" value="1"/>
</dbReference>
<evidence type="ECO:0000313" key="11">
    <source>
        <dbReference type="Proteomes" id="UP000677918"/>
    </source>
</evidence>
<name>A0A8J4GY33_9BACL</name>
<evidence type="ECO:0000256" key="6">
    <source>
        <dbReference type="ARBA" id="ARBA00022840"/>
    </source>
</evidence>
<evidence type="ECO:0000256" key="1">
    <source>
        <dbReference type="ARBA" id="ARBA00004496"/>
    </source>
</evidence>
<dbReference type="PANTHER" id="PTHR43033">
    <property type="entry name" value="TRNA(ILE)-LYSIDINE SYNTHASE-RELATED"/>
    <property type="match status" value="1"/>
</dbReference>
<dbReference type="GO" id="GO:0032267">
    <property type="term" value="F:tRNA(Ile)-lysidine synthase activity"/>
    <property type="evidence" value="ECO:0007669"/>
    <property type="project" value="UniProtKB-EC"/>
</dbReference>
<dbReference type="Gene3D" id="3.40.50.620">
    <property type="entry name" value="HUPs"/>
    <property type="match status" value="1"/>
</dbReference>
<dbReference type="InterPro" id="IPR012796">
    <property type="entry name" value="Lysidine-tRNA-synth_C"/>
</dbReference>
<dbReference type="Pfam" id="PF09179">
    <property type="entry name" value="TilS"/>
    <property type="match status" value="1"/>
</dbReference>
<feature type="binding site" evidence="8">
    <location>
        <begin position="29"/>
        <end position="34"/>
    </location>
    <ligand>
        <name>ATP</name>
        <dbReference type="ChEBI" id="CHEBI:30616"/>
    </ligand>
</feature>
<proteinExistence type="inferred from homology"/>
<comment type="similarity">
    <text evidence="8">Belongs to the tRNA(Ile)-lysidine synthase family.</text>
</comment>
<dbReference type="SUPFAM" id="SSF52402">
    <property type="entry name" value="Adenine nucleotide alpha hydrolases-like"/>
    <property type="match status" value="1"/>
</dbReference>
<dbReference type="NCBIfam" id="TIGR02432">
    <property type="entry name" value="lysidine_TilS_N"/>
    <property type="match status" value="1"/>
</dbReference>
<reference evidence="10" key="1">
    <citation type="submission" date="2021-04" db="EMBL/GenBank/DDBJ databases">
        <title>Draft genome sequence of Xylanibacillus composti strain K13.</title>
        <authorList>
            <person name="Uke A."/>
            <person name="Chhe C."/>
            <person name="Baramee S."/>
            <person name="Kosugi A."/>
        </authorList>
    </citation>
    <scope>NUCLEOTIDE SEQUENCE</scope>
    <source>
        <strain evidence="10">K13</strain>
    </source>
</reference>
<keyword evidence="4 8" id="KW-0819">tRNA processing</keyword>
<dbReference type="AlphaFoldDB" id="A0A8J4GY33"/>
<dbReference type="PANTHER" id="PTHR43033:SF1">
    <property type="entry name" value="TRNA(ILE)-LYSIDINE SYNTHASE-RELATED"/>
    <property type="match status" value="1"/>
</dbReference>
<dbReference type="SUPFAM" id="SSF82829">
    <property type="entry name" value="MesJ substrate recognition domain-like"/>
    <property type="match status" value="1"/>
</dbReference>
<dbReference type="RefSeq" id="WP_213409913.1">
    <property type="nucleotide sequence ID" value="NZ_BOVK01000002.1"/>
</dbReference>
<protein>
    <recommendedName>
        <fullName evidence="8">tRNA(Ile)-lysidine synthase</fullName>
        <ecNumber evidence="8">6.3.4.19</ecNumber>
    </recommendedName>
    <alternativeName>
        <fullName evidence="8">tRNA(Ile)-2-lysyl-cytidine synthase</fullName>
    </alternativeName>
    <alternativeName>
        <fullName evidence="8">tRNA(Ile)-lysidine synthetase</fullName>
    </alternativeName>
</protein>
<dbReference type="Gene3D" id="3.30.465.60">
    <property type="match status" value="1"/>
</dbReference>
<evidence type="ECO:0000256" key="7">
    <source>
        <dbReference type="ARBA" id="ARBA00048539"/>
    </source>
</evidence>
<keyword evidence="11" id="KW-1185">Reference proteome</keyword>
<dbReference type="SMART" id="SM00977">
    <property type="entry name" value="TilS_C"/>
    <property type="match status" value="1"/>
</dbReference>
<dbReference type="EC" id="6.3.4.19" evidence="8"/>
<comment type="domain">
    <text evidence="8">The N-terminal region contains the highly conserved SGGXDS motif, predicted to be a P-loop motif involved in ATP binding.</text>
</comment>
<evidence type="ECO:0000259" key="9">
    <source>
        <dbReference type="SMART" id="SM00977"/>
    </source>
</evidence>
<comment type="function">
    <text evidence="8">Ligates lysine onto the cytidine present at position 34 of the AUA codon-specific tRNA(Ile) that contains the anticodon CAU, in an ATP-dependent manner. Cytidine is converted to lysidine, thus changing the amino acid specificity of the tRNA from methionine to isoleucine.</text>
</comment>
<evidence type="ECO:0000256" key="3">
    <source>
        <dbReference type="ARBA" id="ARBA00022598"/>
    </source>
</evidence>
<dbReference type="InterPro" id="IPR012094">
    <property type="entry name" value="tRNA_Ile_lys_synt"/>
</dbReference>